<dbReference type="OrthoDB" id="1364214at2"/>
<dbReference type="InterPro" id="IPR053830">
    <property type="entry name" value="DUF6922"/>
</dbReference>
<sequence length="101" mass="12115">MGKKITVQDFSQHLFWDVDLKTFDLEVHKIFMVGRVLEYGLIQDWKNLKKLYGLQQIKEISLNLRSLDAVTLSFVSTIFNINKTEFRCYKHRQLVQNYWNS</sequence>
<dbReference type="RefSeq" id="WP_103912170.1">
    <property type="nucleotide sequence ID" value="NZ_FNUS01000001.1"/>
</dbReference>
<dbReference type="Proteomes" id="UP000236738">
    <property type="component" value="Unassembled WGS sequence"/>
</dbReference>
<feature type="domain" description="DUF6922" evidence="1">
    <location>
        <begin position="10"/>
        <end position="60"/>
    </location>
</feature>
<dbReference type="Pfam" id="PF21956">
    <property type="entry name" value="DUF6922"/>
    <property type="match status" value="1"/>
</dbReference>
<gene>
    <name evidence="2" type="ORF">SAMN05421847_0104</name>
</gene>
<evidence type="ECO:0000259" key="1">
    <source>
        <dbReference type="Pfam" id="PF21956"/>
    </source>
</evidence>
<dbReference type="EMBL" id="FNUS01000001">
    <property type="protein sequence ID" value="SEF48220.1"/>
    <property type="molecule type" value="Genomic_DNA"/>
</dbReference>
<evidence type="ECO:0000313" key="2">
    <source>
        <dbReference type="EMBL" id="SEF48220.1"/>
    </source>
</evidence>
<protein>
    <recommendedName>
        <fullName evidence="1">DUF6922 domain-containing protein</fullName>
    </recommendedName>
</protein>
<proteinExistence type="predicted"/>
<dbReference type="AlphaFoldDB" id="A0A1H5SCR2"/>
<name>A0A1H5SCR2_9FLAO</name>
<reference evidence="3" key="1">
    <citation type="submission" date="2016-10" db="EMBL/GenBank/DDBJ databases">
        <authorList>
            <person name="Varghese N."/>
            <person name="Submissions S."/>
        </authorList>
    </citation>
    <scope>NUCLEOTIDE SEQUENCE [LARGE SCALE GENOMIC DNA]</scope>
    <source>
        <strain evidence="3">DSM 21580</strain>
    </source>
</reference>
<organism evidence="2 3">
    <name type="scientific">Halpernia humi</name>
    <dbReference type="NCBI Taxonomy" id="493375"/>
    <lineage>
        <taxon>Bacteria</taxon>
        <taxon>Pseudomonadati</taxon>
        <taxon>Bacteroidota</taxon>
        <taxon>Flavobacteriia</taxon>
        <taxon>Flavobacteriales</taxon>
        <taxon>Weeksellaceae</taxon>
        <taxon>Chryseobacterium group</taxon>
        <taxon>Halpernia</taxon>
    </lineage>
</organism>
<keyword evidence="3" id="KW-1185">Reference proteome</keyword>
<accession>A0A1H5SCR2</accession>
<evidence type="ECO:0000313" key="3">
    <source>
        <dbReference type="Proteomes" id="UP000236738"/>
    </source>
</evidence>